<feature type="compositionally biased region" description="Polar residues" evidence="5">
    <location>
        <begin position="215"/>
        <end position="224"/>
    </location>
</feature>
<dbReference type="GO" id="GO:0009116">
    <property type="term" value="P:nucleoside metabolic process"/>
    <property type="evidence" value="ECO:0007669"/>
    <property type="project" value="UniProtKB-UniRule"/>
</dbReference>
<comment type="similarity">
    <text evidence="4">Belongs to the 2'-deoxynucleoside 5'-phosphate N-hydrolase 1 family.</text>
</comment>
<dbReference type="GO" id="GO:0005730">
    <property type="term" value="C:nucleolus"/>
    <property type="evidence" value="ECO:0007669"/>
    <property type="project" value="TreeGrafter"/>
</dbReference>
<keyword evidence="8" id="KW-1185">Reference proteome</keyword>
<keyword evidence="2" id="KW-0866">Nonsense-mediated mRNA decay</keyword>
<feature type="binding site" description="in other chain" evidence="4">
    <location>
        <position position="275"/>
    </location>
    <ligand>
        <name>substrate</name>
        <note>ligand shared between homodimeric partners</note>
    </ligand>
</feature>
<dbReference type="Pfam" id="PF05014">
    <property type="entry name" value="Nuc_deoxyrib_tr"/>
    <property type="match status" value="1"/>
</dbReference>
<dbReference type="InterPro" id="IPR028607">
    <property type="entry name" value="DNPH1"/>
</dbReference>
<evidence type="ECO:0000313" key="8">
    <source>
        <dbReference type="Proteomes" id="UP001210925"/>
    </source>
</evidence>
<feature type="compositionally biased region" description="Basic and acidic residues" evidence="5">
    <location>
        <begin position="189"/>
        <end position="198"/>
    </location>
</feature>
<keyword evidence="4" id="KW-0326">Glycosidase</keyword>
<sequence length="398" mass="45636">MQTNDQSQKPHKKEPEPKRKIVIRRLPPSLPEDVFKNSVEKWLDKLSHYEFFPGKLAKSQNKESVYTRAYFAFEDLNFLLEFCKSYNGHTFIDSKGNQFRAVVEFAPFQKVIDPSKKKKADARMNTIHEDPEYLEFLESLKKEPAAETVDVNDVEYLMSNPSHQPKLTPLIESIKAKKESKLRKKKMKEVKLLARDNSKSQSNQKSRNESHSKDFSQQSAGQHENSQKGDKSKSGKEKSTDGKKRRNRKKEPSSDPKRDQSQEKPKGGTQDAALYQQLISHLKQYGPVLTEHVGDPTRTAQMNLSDSEIWKLDMKWLRESTIVIAECTVTSLGVGYELGIAESLKLPTLCLYRGQQKHLSAMITGNPNFTTSYYLEVAEAIELIDRFMVEKTLIKKSC</sequence>
<keyword evidence="4" id="KW-0378">Hydrolase</keyword>
<dbReference type="GO" id="GO:0005737">
    <property type="term" value="C:cytoplasm"/>
    <property type="evidence" value="ECO:0007669"/>
    <property type="project" value="UniProtKB-SubCell"/>
</dbReference>
<dbReference type="GO" id="GO:0070694">
    <property type="term" value="F:5-hydroxymethyl-dUMP N-hydrolase activity"/>
    <property type="evidence" value="ECO:0007669"/>
    <property type="project" value="InterPro"/>
</dbReference>
<dbReference type="PANTHER" id="PTHR13112:SF0">
    <property type="entry name" value="FI21285P1"/>
    <property type="match status" value="1"/>
</dbReference>
<dbReference type="InterPro" id="IPR007710">
    <property type="entry name" value="Nucleoside_deoxyribTrfase"/>
</dbReference>
<dbReference type="Proteomes" id="UP001210925">
    <property type="component" value="Unassembled WGS sequence"/>
</dbReference>
<feature type="compositionally biased region" description="Basic and acidic residues" evidence="5">
    <location>
        <begin position="225"/>
        <end position="242"/>
    </location>
</feature>
<protein>
    <recommendedName>
        <fullName evidence="4">Putative 2'-deoxynucleoside 5'-phosphate N-hydrolase 1</fullName>
        <ecNumber evidence="4">3.2.2.-</ecNumber>
    </recommendedName>
</protein>
<evidence type="ECO:0000313" key="7">
    <source>
        <dbReference type="EMBL" id="KAJ3257914.1"/>
    </source>
</evidence>
<reference evidence="7" key="1">
    <citation type="submission" date="2020-05" db="EMBL/GenBank/DDBJ databases">
        <title>Phylogenomic resolution of chytrid fungi.</title>
        <authorList>
            <person name="Stajich J.E."/>
            <person name="Amses K."/>
            <person name="Simmons R."/>
            <person name="Seto K."/>
            <person name="Myers J."/>
            <person name="Bonds A."/>
            <person name="Quandt C.A."/>
            <person name="Barry K."/>
            <person name="Liu P."/>
            <person name="Grigoriev I."/>
            <person name="Longcore J.E."/>
            <person name="James T.Y."/>
        </authorList>
    </citation>
    <scope>NUCLEOTIDE SEQUENCE</scope>
    <source>
        <strain evidence="7">PLAUS21</strain>
    </source>
</reference>
<keyword evidence="4" id="KW-0963">Cytoplasm</keyword>
<organism evidence="7 8">
    <name type="scientific">Boothiomyces macroporosus</name>
    <dbReference type="NCBI Taxonomy" id="261099"/>
    <lineage>
        <taxon>Eukaryota</taxon>
        <taxon>Fungi</taxon>
        <taxon>Fungi incertae sedis</taxon>
        <taxon>Chytridiomycota</taxon>
        <taxon>Chytridiomycota incertae sedis</taxon>
        <taxon>Chytridiomycetes</taxon>
        <taxon>Rhizophydiales</taxon>
        <taxon>Terramycetaceae</taxon>
        <taxon>Boothiomyces</taxon>
    </lineage>
</organism>
<keyword evidence="3 4" id="KW-0539">Nucleus</keyword>
<comment type="subcellular location">
    <subcellularLocation>
        <location evidence="4">Cytoplasm</location>
    </subcellularLocation>
    <subcellularLocation>
        <location evidence="4">Nucleus</location>
    </subcellularLocation>
</comment>
<dbReference type="InterPro" id="IPR039722">
    <property type="entry name" value="Upf3"/>
</dbReference>
<dbReference type="EMBL" id="JADGKB010000033">
    <property type="protein sequence ID" value="KAJ3257914.1"/>
    <property type="molecule type" value="Genomic_DNA"/>
</dbReference>
<dbReference type="SUPFAM" id="SSF52309">
    <property type="entry name" value="N-(deoxy)ribosyltransferase-like"/>
    <property type="match status" value="1"/>
</dbReference>
<evidence type="ECO:0000259" key="6">
    <source>
        <dbReference type="Pfam" id="PF03467"/>
    </source>
</evidence>
<evidence type="ECO:0000256" key="1">
    <source>
        <dbReference type="ARBA" id="ARBA00005991"/>
    </source>
</evidence>
<proteinExistence type="inferred from homology"/>
<dbReference type="Gene3D" id="3.30.70.330">
    <property type="match status" value="1"/>
</dbReference>
<dbReference type="AlphaFoldDB" id="A0AAD5Y3M3"/>
<dbReference type="Pfam" id="PF03467">
    <property type="entry name" value="Smg4_UPF3"/>
    <property type="match status" value="1"/>
</dbReference>
<comment type="subunit">
    <text evidence="4">Monomer and homodimer.</text>
</comment>
<evidence type="ECO:0000256" key="3">
    <source>
        <dbReference type="ARBA" id="ARBA00023242"/>
    </source>
</evidence>
<name>A0AAD5Y3M3_9FUNG</name>
<feature type="binding site" evidence="4">
    <location>
        <begin position="360"/>
        <end position="362"/>
    </location>
    <ligand>
        <name>substrate</name>
        <note>ligand shared between homodimeric partners</note>
    </ligand>
</feature>
<dbReference type="PANTHER" id="PTHR13112">
    <property type="entry name" value="UPF3 REGULATOR OF NONSENSE TRANSCRIPTS-LIKE PROTEIN"/>
    <property type="match status" value="1"/>
</dbReference>
<feature type="region of interest" description="Disordered" evidence="5">
    <location>
        <begin position="1"/>
        <end position="21"/>
    </location>
</feature>
<dbReference type="InterPro" id="IPR005120">
    <property type="entry name" value="UPF3_dom"/>
</dbReference>
<dbReference type="GO" id="GO:0000184">
    <property type="term" value="P:nuclear-transcribed mRNA catabolic process, nonsense-mediated decay"/>
    <property type="evidence" value="ECO:0007669"/>
    <property type="project" value="UniProtKB-KW"/>
</dbReference>
<dbReference type="InterPro" id="IPR035979">
    <property type="entry name" value="RBD_domain_sf"/>
</dbReference>
<comment type="function">
    <text evidence="4">Catalyzes the cleavage of the N-glycosidic bond of deoxyribonucleoside 5'-monophosphates to yield deoxyribose 5-phosphate and a purine or pyrimidine base.</text>
</comment>
<dbReference type="GO" id="GO:0045727">
    <property type="term" value="P:positive regulation of translation"/>
    <property type="evidence" value="ECO:0007669"/>
    <property type="project" value="TreeGrafter"/>
</dbReference>
<accession>A0AAD5Y3M3</accession>
<comment type="catalytic activity">
    <reaction evidence="4">
        <text>a purine 2'-deoxyribonucleoside 5'-phosphate + H2O = a purine nucleobase + 2-deoxy-D-ribose 5-phosphate</text>
        <dbReference type="Rhea" id="RHEA:51132"/>
        <dbReference type="ChEBI" id="CHEBI:15377"/>
        <dbReference type="ChEBI" id="CHEBI:26386"/>
        <dbReference type="ChEBI" id="CHEBI:62877"/>
        <dbReference type="ChEBI" id="CHEBI:142198"/>
    </reaction>
</comment>
<dbReference type="GO" id="GO:0003729">
    <property type="term" value="F:mRNA binding"/>
    <property type="evidence" value="ECO:0007669"/>
    <property type="project" value="TreeGrafter"/>
</dbReference>
<comment type="caution">
    <text evidence="7">The sequence shown here is derived from an EMBL/GenBank/DDBJ whole genome shotgun (WGS) entry which is preliminary data.</text>
</comment>
<evidence type="ECO:0000256" key="4">
    <source>
        <dbReference type="HAMAP-Rule" id="MF_03036"/>
    </source>
</evidence>
<feature type="compositionally biased region" description="Basic and acidic residues" evidence="5">
    <location>
        <begin position="250"/>
        <end position="266"/>
    </location>
</feature>
<comment type="catalytic activity">
    <reaction evidence="4">
        <text>a pyrimidine 2'-deoxyribonucleoside 5'-phosphate + H2O = a pyrimidine nucleobase + 2-deoxy-D-ribose 5-phosphate</text>
        <dbReference type="Rhea" id="RHEA:57852"/>
        <dbReference type="ChEBI" id="CHEBI:15377"/>
        <dbReference type="ChEBI" id="CHEBI:26432"/>
        <dbReference type="ChEBI" id="CHEBI:62877"/>
        <dbReference type="ChEBI" id="CHEBI:142209"/>
    </reaction>
</comment>
<dbReference type="GO" id="GO:0009117">
    <property type="term" value="P:nucleotide metabolic process"/>
    <property type="evidence" value="ECO:0007669"/>
    <property type="project" value="UniProtKB-KW"/>
</dbReference>
<dbReference type="CDD" id="cd12455">
    <property type="entry name" value="RRM_like_Smg4_UPF3"/>
    <property type="match status" value="1"/>
</dbReference>
<evidence type="ECO:0000256" key="2">
    <source>
        <dbReference type="ARBA" id="ARBA00023161"/>
    </source>
</evidence>
<evidence type="ECO:0000256" key="5">
    <source>
        <dbReference type="SAM" id="MobiDB-lite"/>
    </source>
</evidence>
<dbReference type="GO" id="GO:0009159">
    <property type="term" value="P:deoxyribonucleoside monophosphate catabolic process"/>
    <property type="evidence" value="ECO:0007669"/>
    <property type="project" value="InterPro"/>
</dbReference>
<feature type="binding site" description="in other chain" evidence="4">
    <location>
        <position position="337"/>
    </location>
    <ligand>
        <name>substrate</name>
        <note>ligand shared between homodimeric partners</note>
    </ligand>
</feature>
<feature type="region of interest" description="Disordered" evidence="5">
    <location>
        <begin position="178"/>
        <end position="269"/>
    </location>
</feature>
<feature type="domain" description="UPF3" evidence="6">
    <location>
        <begin position="18"/>
        <end position="179"/>
    </location>
</feature>
<comment type="caution">
    <text evidence="4">Lacks conserved residue(s) required for the propagation of feature annotation.</text>
</comment>
<keyword evidence="4" id="KW-0546">Nucleotide metabolism</keyword>
<dbReference type="HAMAP" id="MF_03036">
    <property type="entry name" value="Nuc_phosphate_hydrolase"/>
    <property type="match status" value="1"/>
</dbReference>
<dbReference type="SUPFAM" id="SSF54928">
    <property type="entry name" value="RNA-binding domain, RBD"/>
    <property type="match status" value="1"/>
</dbReference>
<gene>
    <name evidence="7" type="ORF">HK103_004205</name>
</gene>
<comment type="similarity">
    <text evidence="1">Belongs to the RENT3 family.</text>
</comment>
<dbReference type="Gene3D" id="3.40.50.450">
    <property type="match status" value="1"/>
</dbReference>
<dbReference type="EC" id="3.2.2.-" evidence="4"/>
<dbReference type="InterPro" id="IPR012677">
    <property type="entry name" value="Nucleotide-bd_a/b_plait_sf"/>
</dbReference>